<name>A0A060UTR9_9PROT</name>
<organism evidence="1">
    <name type="scientific">Acidithiobacillus ferrivorans</name>
    <dbReference type="NCBI Taxonomy" id="160808"/>
    <lineage>
        <taxon>Bacteria</taxon>
        <taxon>Pseudomonadati</taxon>
        <taxon>Pseudomonadota</taxon>
        <taxon>Acidithiobacillia</taxon>
        <taxon>Acidithiobacillales</taxon>
        <taxon>Acidithiobacillaceae</taxon>
        <taxon>Acidithiobacillus</taxon>
    </lineage>
</organism>
<evidence type="ECO:0000313" key="2">
    <source>
        <dbReference type="EMBL" id="SMH64152.1"/>
    </source>
</evidence>
<evidence type="ECO:0000313" key="1">
    <source>
        <dbReference type="EMBL" id="CDQ10193.1"/>
    </source>
</evidence>
<evidence type="ECO:0000313" key="3">
    <source>
        <dbReference type="Proteomes" id="UP000193925"/>
    </source>
</evidence>
<sequence>MSTDFEQNTAWIRRAQTDMKAFVEGLAARLEGDVPGFVEVERKKDGFFAKTSHIESIIIHTNNNDYILKKEGVHISTVRTKTVRGIVLKHEDLSLSVWLESLVADLADLSGEMQGASNTLHDFLMG</sequence>
<keyword evidence="3" id="KW-1185">Reference proteome</keyword>
<dbReference type="RefSeq" id="WP_035192547.1">
    <property type="nucleotide sequence ID" value="NZ_CCCS020000034.1"/>
</dbReference>
<accession>A0A060UTR9</accession>
<protein>
    <submittedName>
        <fullName evidence="1">Uncharacterized protein</fullName>
    </submittedName>
</protein>
<gene>
    <name evidence="2" type="ORF">AFERRI_10185</name>
    <name evidence="1" type="ORF">AFERRI_40145</name>
</gene>
<proteinExistence type="predicted"/>
<reference evidence="1" key="2">
    <citation type="submission" date="2014-07" db="EMBL/GenBank/DDBJ databases">
        <title>Initial genome analysis of the psychrotolerant acidophile Acidithiobacillus ferrivorans CF27: insights into iron and sulfur oxidation pathways and into biofilm formation.</title>
        <authorList>
            <person name="Talla E."/>
            <person name="Hedrich S."/>
            <person name="Mangenot S."/>
            <person name="Ji B."/>
            <person name="Johnson D.B."/>
            <person name="Barbe V."/>
            <person name="Bonnefoy V."/>
        </authorList>
    </citation>
    <scope>NUCLEOTIDE SEQUENCE [LARGE SCALE GENOMIC DNA]</scope>
    <source>
        <strain evidence="1">CF27</strain>
    </source>
</reference>
<reference evidence="1" key="1">
    <citation type="submission" date="2014-03" db="EMBL/GenBank/DDBJ databases">
        <authorList>
            <person name="Genoscope - CEA"/>
        </authorList>
    </citation>
    <scope>NUCLEOTIDE SEQUENCE [LARGE SCALE GENOMIC DNA]</scope>
    <source>
        <strain evidence="1">CF27</strain>
    </source>
</reference>
<reference evidence="2 3" key="3">
    <citation type="submission" date="2017-03" db="EMBL/GenBank/DDBJ databases">
        <authorList>
            <person name="Regsiter A."/>
            <person name="William W."/>
        </authorList>
    </citation>
    <scope>NUCLEOTIDE SEQUENCE [LARGE SCALE GENOMIC DNA]</scope>
    <source>
        <strain evidence="2">PRJEB5721</strain>
    </source>
</reference>
<dbReference type="EMBL" id="LT841305">
    <property type="protein sequence ID" value="SMH64152.1"/>
    <property type="molecule type" value="Genomic_DNA"/>
</dbReference>
<dbReference type="Proteomes" id="UP000193925">
    <property type="component" value="Chromosome AFERRI"/>
</dbReference>
<dbReference type="AlphaFoldDB" id="A0A060UTR9"/>
<dbReference type="EMBL" id="CCCS020000034">
    <property type="protein sequence ID" value="CDQ10193.1"/>
    <property type="molecule type" value="Genomic_DNA"/>
</dbReference>